<organism evidence="1 2">
    <name type="scientific">Chitinophaga oryzae</name>
    <dbReference type="NCBI Taxonomy" id="2725414"/>
    <lineage>
        <taxon>Bacteria</taxon>
        <taxon>Pseudomonadati</taxon>
        <taxon>Bacteroidota</taxon>
        <taxon>Chitinophagia</taxon>
        <taxon>Chitinophagales</taxon>
        <taxon>Chitinophagaceae</taxon>
        <taxon>Chitinophaga</taxon>
    </lineage>
</organism>
<dbReference type="AlphaFoldDB" id="A0AAE6ZEK7"/>
<sequence length="389" mass="44648">MNCFNITSKTIYCCLGIAWILATTSCRKGFSDTGYEKTTDITATSTSANGTLSTPKTRARDMVLIYGAGTEGGQQWDYYAFHPYVVYKNKQNQYDWMFDGFLFLELNDQWNFSFTTGHGDPSKPALKANWNTLLDKYFSAGRSLHALDQAIDDATWSAGQPPAKRKVIIGIPEPLKSAGSNWGMANGIWLDFQNDAHRTMACKWFIDEVITRFDTAHFRHLVLDGFYWIGEAVGDASAVTQDVAAYLAPKNYCFTWIPWWQSPGYNNPQAFGFSDTYLQPNYFFYNTVPYSRLQDACNAAYANNIYLEMEFDDNVLYYAPYRTKMNEYMDVFGSNNVYANMKLTYYQSQSTILKLFTQKDYHPPLDSIYRKFCEIITARQKVVNPPYMN</sequence>
<dbReference type="InterPro" id="IPR032329">
    <property type="entry name" value="DUF4855"/>
</dbReference>
<evidence type="ECO:0000313" key="1">
    <source>
        <dbReference type="EMBL" id="QJB30625.1"/>
    </source>
</evidence>
<reference evidence="2" key="1">
    <citation type="submission" date="2020-04" db="EMBL/GenBank/DDBJ databases">
        <authorList>
            <person name="Kittiwongwattana C."/>
        </authorList>
    </citation>
    <scope>NUCLEOTIDE SEQUENCE [LARGE SCALE GENOMIC DNA]</scope>
    <source>
        <strain evidence="2">1310</strain>
    </source>
</reference>
<evidence type="ECO:0000313" key="2">
    <source>
        <dbReference type="Proteomes" id="UP000502421"/>
    </source>
</evidence>
<dbReference type="EMBL" id="CP051205">
    <property type="protein sequence ID" value="QJB30625.1"/>
    <property type="molecule type" value="Genomic_DNA"/>
</dbReference>
<dbReference type="KEGG" id="coy:HF329_04645"/>
<dbReference type="Proteomes" id="UP000502421">
    <property type="component" value="Chromosome"/>
</dbReference>
<dbReference type="Pfam" id="PF16147">
    <property type="entry name" value="DUF4855"/>
    <property type="match status" value="1"/>
</dbReference>
<protein>
    <submittedName>
        <fullName evidence="1">DUF4855 domain-containing protein</fullName>
    </submittedName>
</protein>
<accession>A0AAE6ZEK7</accession>
<name>A0AAE6ZEK7_9BACT</name>
<dbReference type="RefSeq" id="WP_168802903.1">
    <property type="nucleotide sequence ID" value="NZ_CP051205.1"/>
</dbReference>
<proteinExistence type="predicted"/>
<gene>
    <name evidence="1" type="ORF">HF329_04645</name>
</gene>